<evidence type="ECO:0000313" key="6">
    <source>
        <dbReference type="Proteomes" id="UP000256970"/>
    </source>
</evidence>
<comment type="caution">
    <text evidence="1">Lacks conserved residue(s) required for the propagation of feature annotation.</text>
</comment>
<dbReference type="SMART" id="SM00308">
    <property type="entry name" value="LH2"/>
    <property type="match status" value="1"/>
</dbReference>
<dbReference type="PROSITE" id="PS51746">
    <property type="entry name" value="PPM_2"/>
    <property type="match status" value="1"/>
</dbReference>
<dbReference type="Gene3D" id="2.60.60.20">
    <property type="entry name" value="PLAT/LH2 domain"/>
    <property type="match status" value="1"/>
</dbReference>
<dbReference type="InterPro" id="IPR001932">
    <property type="entry name" value="PPM-type_phosphatase-like_dom"/>
</dbReference>
<keyword evidence="2" id="KW-0904">Protein phosphatase</keyword>
<keyword evidence="2" id="KW-0464">Manganese</keyword>
<keyword evidence="6" id="KW-1185">Reference proteome</keyword>
<dbReference type="Gene3D" id="3.60.40.10">
    <property type="entry name" value="PPM-type phosphatase domain"/>
    <property type="match status" value="1"/>
</dbReference>
<dbReference type="InterPro" id="IPR039123">
    <property type="entry name" value="PPTC7"/>
</dbReference>
<dbReference type="GO" id="GO:0046872">
    <property type="term" value="F:metal ion binding"/>
    <property type="evidence" value="ECO:0007669"/>
    <property type="project" value="UniProtKB-UniRule"/>
</dbReference>
<evidence type="ECO:0000256" key="1">
    <source>
        <dbReference type="PROSITE-ProRule" id="PRU00152"/>
    </source>
</evidence>
<dbReference type="PANTHER" id="PTHR12320">
    <property type="entry name" value="PROTEIN PHOSPHATASE 2C"/>
    <property type="match status" value="1"/>
</dbReference>
<dbReference type="EC" id="3.1.3.16" evidence="2"/>
<accession>A0A383VD12</accession>
<keyword evidence="2" id="KW-0479">Metal-binding</keyword>
<organism evidence="5 6">
    <name type="scientific">Tetradesmus obliquus</name>
    <name type="common">Green alga</name>
    <name type="synonym">Acutodesmus obliquus</name>
    <dbReference type="NCBI Taxonomy" id="3088"/>
    <lineage>
        <taxon>Eukaryota</taxon>
        <taxon>Viridiplantae</taxon>
        <taxon>Chlorophyta</taxon>
        <taxon>core chlorophytes</taxon>
        <taxon>Chlorophyceae</taxon>
        <taxon>CS clade</taxon>
        <taxon>Sphaeropleales</taxon>
        <taxon>Scenedesmaceae</taxon>
        <taxon>Tetradesmus</taxon>
    </lineage>
</organism>
<dbReference type="InterPro" id="IPR036457">
    <property type="entry name" value="PPM-type-like_dom_sf"/>
</dbReference>
<feature type="domain" description="PLAT" evidence="3">
    <location>
        <begin position="85"/>
        <end position="203"/>
    </location>
</feature>
<dbReference type="PANTHER" id="PTHR12320:SF1">
    <property type="entry name" value="PROTEIN PHOSPHATASE PTC7 HOMOLOG"/>
    <property type="match status" value="1"/>
</dbReference>
<keyword evidence="2" id="KW-0460">Magnesium</keyword>
<protein>
    <recommendedName>
        <fullName evidence="2">Protein phosphatase</fullName>
        <ecNumber evidence="2">3.1.3.16</ecNumber>
    </recommendedName>
</protein>
<dbReference type="PROSITE" id="PS50095">
    <property type="entry name" value="PLAT"/>
    <property type="match status" value="1"/>
</dbReference>
<keyword evidence="2" id="KW-0378">Hydrolase</keyword>
<evidence type="ECO:0000256" key="2">
    <source>
        <dbReference type="RuleBase" id="RU366020"/>
    </source>
</evidence>
<dbReference type="Pfam" id="PF01477">
    <property type="entry name" value="PLAT"/>
    <property type="match status" value="1"/>
</dbReference>
<feature type="domain" description="PPM-type phosphatase" evidence="4">
    <location>
        <begin position="243"/>
        <end position="495"/>
    </location>
</feature>
<comment type="catalytic activity">
    <reaction evidence="2">
        <text>O-phospho-L-seryl-[protein] + H2O = L-seryl-[protein] + phosphate</text>
        <dbReference type="Rhea" id="RHEA:20629"/>
        <dbReference type="Rhea" id="RHEA-COMP:9863"/>
        <dbReference type="Rhea" id="RHEA-COMP:11604"/>
        <dbReference type="ChEBI" id="CHEBI:15377"/>
        <dbReference type="ChEBI" id="CHEBI:29999"/>
        <dbReference type="ChEBI" id="CHEBI:43474"/>
        <dbReference type="ChEBI" id="CHEBI:83421"/>
        <dbReference type="EC" id="3.1.3.16"/>
    </reaction>
</comment>
<comment type="catalytic activity">
    <reaction evidence="2">
        <text>O-phospho-L-threonyl-[protein] + H2O = L-threonyl-[protein] + phosphate</text>
        <dbReference type="Rhea" id="RHEA:47004"/>
        <dbReference type="Rhea" id="RHEA-COMP:11060"/>
        <dbReference type="Rhea" id="RHEA-COMP:11605"/>
        <dbReference type="ChEBI" id="CHEBI:15377"/>
        <dbReference type="ChEBI" id="CHEBI:30013"/>
        <dbReference type="ChEBI" id="CHEBI:43474"/>
        <dbReference type="ChEBI" id="CHEBI:61977"/>
        <dbReference type="EC" id="3.1.3.16"/>
    </reaction>
</comment>
<dbReference type="InterPro" id="IPR001024">
    <property type="entry name" value="PLAT/LH2_dom"/>
</dbReference>
<reference evidence="5 6" key="1">
    <citation type="submission" date="2016-10" db="EMBL/GenBank/DDBJ databases">
        <authorList>
            <person name="Cai Z."/>
        </authorList>
    </citation>
    <scope>NUCLEOTIDE SEQUENCE [LARGE SCALE GENOMIC DNA]</scope>
</reference>
<dbReference type="Proteomes" id="UP000256970">
    <property type="component" value="Unassembled WGS sequence"/>
</dbReference>
<gene>
    <name evidence="5" type="ORF">BQ4739_LOCUS3994</name>
</gene>
<proteinExistence type="inferred from homology"/>
<dbReference type="SMART" id="SM00331">
    <property type="entry name" value="PP2C_SIG"/>
    <property type="match status" value="1"/>
</dbReference>
<comment type="cofactor">
    <cofactor evidence="2">
        <name>Mg(2+)</name>
        <dbReference type="ChEBI" id="CHEBI:18420"/>
    </cofactor>
</comment>
<dbReference type="SMART" id="SM00332">
    <property type="entry name" value="PP2Cc"/>
    <property type="match status" value="1"/>
</dbReference>
<dbReference type="OrthoDB" id="60843at2759"/>
<evidence type="ECO:0000259" key="3">
    <source>
        <dbReference type="PROSITE" id="PS50095"/>
    </source>
</evidence>
<comment type="cofactor">
    <cofactor evidence="2">
        <name>Mn(2+)</name>
        <dbReference type="ChEBI" id="CHEBI:29035"/>
    </cofactor>
</comment>
<dbReference type="InterPro" id="IPR036392">
    <property type="entry name" value="PLAT/LH2_dom_sf"/>
</dbReference>
<evidence type="ECO:0000313" key="5">
    <source>
        <dbReference type="EMBL" id="SZX63448.1"/>
    </source>
</evidence>
<name>A0A383VD12_TETOB</name>
<dbReference type="GO" id="GO:0004722">
    <property type="term" value="F:protein serine/threonine phosphatase activity"/>
    <property type="evidence" value="ECO:0007669"/>
    <property type="project" value="UniProtKB-EC"/>
</dbReference>
<comment type="similarity">
    <text evidence="2">Belongs to the PP2C family.</text>
</comment>
<sequence>MALRRLTRLLGRSLNSAHARSPTEPLQLLAAWPEQHLSSTGTTVLGSTVGAAGNSTAAASGASATTPSFQANYGVAARQLQNDLETYRVSVVTGNLRGAGTGSAAYVQLIGSHGESDKFVVGNSEDEGLTRGSKVTFDVQVPPIGPIRRVFVEREKASCTATGDGWFLESVIVHGPNGEHYSFPCNAWFGHSDCGDYEGSLERNLLPLVESEALQALAVQAQPVQVAVSGVAFPHPEKVIKNKIRGVNMKGFGYGGEDAYFYATGQNVFGMGVADGVYMWKEQGIDSGTMARTLMETCQHMVAAGCEDVFKVLSIAARHVESEGVQGSCTACLLTINKESGKLQSATLGDSGFLVVGRGPGSSVAGEGELRVKFRTPQLEHEFGCPYQLGHHRYANSPADAELSTLPVVAGDVIVMGSDGLLDNMSDKEMVAQVGALLQAGAKPAAMAQQMAKVAFDNSLDKQRITPYSRAATEAFDMVYSGGKPDDITVLVAVVS</sequence>
<dbReference type="EMBL" id="FNXT01000318">
    <property type="protein sequence ID" value="SZX63448.1"/>
    <property type="molecule type" value="Genomic_DNA"/>
</dbReference>
<evidence type="ECO:0000259" key="4">
    <source>
        <dbReference type="PROSITE" id="PS51746"/>
    </source>
</evidence>
<dbReference type="SUPFAM" id="SSF49723">
    <property type="entry name" value="Lipase/lipooxygenase domain (PLAT/LH2 domain)"/>
    <property type="match status" value="1"/>
</dbReference>
<dbReference type="SUPFAM" id="SSF81606">
    <property type="entry name" value="PP2C-like"/>
    <property type="match status" value="1"/>
</dbReference>
<dbReference type="AlphaFoldDB" id="A0A383VD12"/>
<dbReference type="Pfam" id="PF07228">
    <property type="entry name" value="SpoIIE"/>
    <property type="match status" value="1"/>
</dbReference>